<evidence type="ECO:0000256" key="4">
    <source>
        <dbReference type="ARBA" id="ARBA00022827"/>
    </source>
</evidence>
<keyword evidence="4" id="KW-0274">FAD</keyword>
<dbReference type="InterPro" id="IPR016164">
    <property type="entry name" value="FAD-linked_Oxase-like_C"/>
</dbReference>
<dbReference type="PROSITE" id="PS51387">
    <property type="entry name" value="FAD_PCMH"/>
    <property type="match status" value="1"/>
</dbReference>
<feature type="region of interest" description="Disordered" evidence="8">
    <location>
        <begin position="758"/>
        <end position="784"/>
    </location>
</feature>
<keyword evidence="3" id="KW-0479">Metal-binding</keyword>
<comment type="cofactor">
    <cofactor evidence="1">
        <name>FAD</name>
        <dbReference type="ChEBI" id="CHEBI:57692"/>
    </cofactor>
</comment>
<dbReference type="GO" id="GO:1903457">
    <property type="term" value="P:lactate catabolic process"/>
    <property type="evidence" value="ECO:0007669"/>
    <property type="project" value="TreeGrafter"/>
</dbReference>
<evidence type="ECO:0000256" key="6">
    <source>
        <dbReference type="ARBA" id="ARBA00023004"/>
    </source>
</evidence>
<keyword evidence="5" id="KW-0560">Oxidoreductase</keyword>
<dbReference type="InterPro" id="IPR016167">
    <property type="entry name" value="FAD-bd_PCMH_sub1"/>
</dbReference>
<dbReference type="SUPFAM" id="SSF56176">
    <property type="entry name" value="FAD-binding/transporter-associated domain-like"/>
    <property type="match status" value="1"/>
</dbReference>
<dbReference type="GO" id="GO:0004458">
    <property type="term" value="F:D-lactate dehydrogenase (cytochrome) activity"/>
    <property type="evidence" value="ECO:0007669"/>
    <property type="project" value="TreeGrafter"/>
</dbReference>
<dbReference type="GO" id="GO:0051536">
    <property type="term" value="F:iron-sulfur cluster binding"/>
    <property type="evidence" value="ECO:0007669"/>
    <property type="project" value="UniProtKB-KW"/>
</dbReference>
<dbReference type="InterPro" id="IPR017900">
    <property type="entry name" value="4Fe4S_Fe_S_CS"/>
</dbReference>
<dbReference type="InterPro" id="IPR036318">
    <property type="entry name" value="FAD-bd_PCMH-like_sf"/>
</dbReference>
<dbReference type="RefSeq" id="WP_066669762.1">
    <property type="nucleotide sequence ID" value="NZ_CP016171.1"/>
</dbReference>
<dbReference type="InterPro" id="IPR016166">
    <property type="entry name" value="FAD-bd_PCMH"/>
</dbReference>
<dbReference type="PANTHER" id="PTHR11748">
    <property type="entry name" value="D-LACTATE DEHYDROGENASE"/>
    <property type="match status" value="1"/>
</dbReference>
<dbReference type="STRING" id="463025.BAU08_13530"/>
<dbReference type="InterPro" id="IPR009051">
    <property type="entry name" value="Helical_ferredxn"/>
</dbReference>
<proteinExistence type="predicted"/>
<dbReference type="PROSITE" id="PS51379">
    <property type="entry name" value="4FE4S_FER_2"/>
    <property type="match status" value="1"/>
</dbReference>
<keyword evidence="6" id="KW-0408">Iron</keyword>
<dbReference type="PANTHER" id="PTHR11748:SF119">
    <property type="entry name" value="D-2-HYDROXYGLUTARATE DEHYDROGENASE"/>
    <property type="match status" value="1"/>
</dbReference>
<dbReference type="GO" id="GO:0046872">
    <property type="term" value="F:metal ion binding"/>
    <property type="evidence" value="ECO:0007669"/>
    <property type="project" value="UniProtKB-KW"/>
</dbReference>
<feature type="compositionally biased region" description="Low complexity" evidence="8">
    <location>
        <begin position="764"/>
        <end position="784"/>
    </location>
</feature>
<dbReference type="Pfam" id="PF13183">
    <property type="entry name" value="Fer4_8"/>
    <property type="match status" value="1"/>
</dbReference>
<dbReference type="AlphaFoldDB" id="A0A193FYG5"/>
<dbReference type="InterPro" id="IPR004113">
    <property type="entry name" value="FAD-bd_oxidored_4_C"/>
</dbReference>
<dbReference type="PROSITE" id="PS00198">
    <property type="entry name" value="4FE4S_FER_1"/>
    <property type="match status" value="1"/>
</dbReference>
<dbReference type="Proteomes" id="UP000092213">
    <property type="component" value="Chromosome"/>
</dbReference>
<dbReference type="GO" id="GO:0008720">
    <property type="term" value="F:D-lactate dehydrogenase (NAD+) activity"/>
    <property type="evidence" value="ECO:0007669"/>
    <property type="project" value="TreeGrafter"/>
</dbReference>
<dbReference type="Gene3D" id="3.30.70.2740">
    <property type="match status" value="1"/>
</dbReference>
<dbReference type="SUPFAM" id="SSF46548">
    <property type="entry name" value="alpha-helical ferredoxin"/>
    <property type="match status" value="1"/>
</dbReference>
<evidence type="ECO:0000256" key="8">
    <source>
        <dbReference type="SAM" id="MobiDB-lite"/>
    </source>
</evidence>
<reference evidence="11 12" key="1">
    <citation type="submission" date="2016-06" db="EMBL/GenBank/DDBJ databases">
        <title>Complete genome sequences of Bordetella bronchialis and Bordetella flabilis.</title>
        <authorList>
            <person name="LiPuma J.J."/>
            <person name="Spilker T."/>
        </authorList>
    </citation>
    <scope>NUCLEOTIDE SEQUENCE [LARGE SCALE GENOMIC DNA]</scope>
    <source>
        <strain evidence="11 12">AU17976</strain>
    </source>
</reference>
<evidence type="ECO:0000313" key="12">
    <source>
        <dbReference type="Proteomes" id="UP000092213"/>
    </source>
</evidence>
<feature type="domain" description="4Fe-4S ferredoxin-type" evidence="9">
    <location>
        <begin position="647"/>
        <end position="677"/>
    </location>
</feature>
<evidence type="ECO:0000256" key="7">
    <source>
        <dbReference type="ARBA" id="ARBA00023014"/>
    </source>
</evidence>
<dbReference type="GO" id="GO:0071949">
    <property type="term" value="F:FAD binding"/>
    <property type="evidence" value="ECO:0007669"/>
    <property type="project" value="InterPro"/>
</dbReference>
<protein>
    <submittedName>
        <fullName evidence="11">Lactate dehydrogenase</fullName>
    </submittedName>
</protein>
<evidence type="ECO:0000256" key="2">
    <source>
        <dbReference type="ARBA" id="ARBA00022630"/>
    </source>
</evidence>
<evidence type="ECO:0000259" key="10">
    <source>
        <dbReference type="PROSITE" id="PS51387"/>
    </source>
</evidence>
<gene>
    <name evidence="11" type="ORF">BAU08_13530</name>
</gene>
<dbReference type="Pfam" id="PF02913">
    <property type="entry name" value="FAD-oxidase_C"/>
    <property type="match status" value="1"/>
</dbReference>
<accession>A0A193FYG5</accession>
<dbReference type="InterPro" id="IPR017896">
    <property type="entry name" value="4Fe4S_Fe-S-bd"/>
</dbReference>
<evidence type="ECO:0000259" key="9">
    <source>
        <dbReference type="PROSITE" id="PS51379"/>
    </source>
</evidence>
<dbReference type="InterPro" id="IPR006094">
    <property type="entry name" value="Oxid_FAD_bind_N"/>
</dbReference>
<evidence type="ECO:0000313" key="11">
    <source>
        <dbReference type="EMBL" id="ANN72226.1"/>
    </source>
</evidence>
<organism evidence="11 12">
    <name type="scientific">Bordetella bronchialis</name>
    <dbReference type="NCBI Taxonomy" id="463025"/>
    <lineage>
        <taxon>Bacteria</taxon>
        <taxon>Pseudomonadati</taxon>
        <taxon>Pseudomonadota</taxon>
        <taxon>Betaproteobacteria</taxon>
        <taxon>Burkholderiales</taxon>
        <taxon>Alcaligenaceae</taxon>
        <taxon>Bordetella</taxon>
    </lineage>
</organism>
<dbReference type="SUPFAM" id="SSF55103">
    <property type="entry name" value="FAD-linked oxidases, C-terminal domain"/>
    <property type="match status" value="1"/>
</dbReference>
<name>A0A193FYG5_9BORD</name>
<sequence length="1045" mass="112472">MTTPPASVAPRPVRLMPYAAGAAPALATQLRKALRGDVLFDGASRGRYATDASIYQIAPIGIVVPRDQADLAAALDVARDQDIPVLARGAGTSQCGQTVAEALVIDTSKWLNQVIDFDPGARTVTVEPGIVLDRLNAWLKPHGLWFPVDVSTSAQCTLGGMAGNNSCGSRSIEYGNMVHNVQSIDAILADGTEGTFGPVSRLAAHPRLQGILEGVRGIALRERDEIAARTPKVLRRVAGYNIDIFDCQNPRAYSDDGEANLAHLLVGSEGTLAFTRRLTLKLSPLPAHKVLGVVNFPTFYQSMDTAQHIVRLGPVAVELVDRTMIDLAMDNPSFRPVIERALVGQPQAILLVEFAGDDKEALLRQLRALTGMIADLGLPGAVVEMADANAQKALWEVRKAGLNIMMSMKGDGKPVSFIEDCAVPLEHLAEYTRQLTEVFHRHGTEGTWYAHASVGTLHVRPILDMRRDGAARMRAIAEEAAELVRRYKGAYSGEHGDGLCRGEWVSWQYGPRINQAFREIKALFDPGNRFNPDKIVNPPRMDDPANFRFPPAYRVRPYAPALDWSAWDVTRDPMTGRESAPGSGGDPAAGLAKAVEMCNNNGHCRKFDAGTMCPSYRVTKDEQHVTRGRANTLRLALSGQLGLDGLASPAVKEALDLCVSCKGCRRECPTSVDMAKLKIEARRAWTQAHGLRLRDRMIAFLPRYAPLASRLGPLLRLIDRTPALARLVKRGLGVAAHRSLPPLGGSFLREAAGRDRPALDTSRAAPAAATAAAPAQGPGRPGAAHAGAKEVLLFVDTFNNYMEAGNARAARQVLEAAGYTVHLNARPGQRPLCCGRTFLAAGLVDEAKAEARRLLDALSPYVARGVPIVGLEPSCLLTLRDECLNYGHGDAAIRLAESAFLFEEFLVREHQAGRLSLPLGTPARRRALVHGHCHQKAFDAMQPVRTVLGWIPGLEVSVIESSCCGMAGSFGYEAEHDAVSRAMAEAALLPAVRAAPPDSWIVADGTSCRHQILDGAGVESLHVAQVLAAALVPASPPRERQDAPA</sequence>
<dbReference type="InterPro" id="IPR016169">
    <property type="entry name" value="FAD-bd_PCMH_sub2"/>
</dbReference>
<evidence type="ECO:0000256" key="1">
    <source>
        <dbReference type="ARBA" id="ARBA00001974"/>
    </source>
</evidence>
<dbReference type="EMBL" id="CP016171">
    <property type="protein sequence ID" value="ANN72226.1"/>
    <property type="molecule type" value="Genomic_DNA"/>
</dbReference>
<dbReference type="Gene3D" id="3.30.43.10">
    <property type="entry name" value="Uridine Diphospho-n-acetylenolpyruvylglucosamine Reductase, domain 2"/>
    <property type="match status" value="1"/>
</dbReference>
<evidence type="ECO:0000256" key="5">
    <source>
        <dbReference type="ARBA" id="ARBA00023002"/>
    </source>
</evidence>
<dbReference type="Gene3D" id="1.10.1060.10">
    <property type="entry name" value="Alpha-helical ferredoxin"/>
    <property type="match status" value="1"/>
</dbReference>
<keyword evidence="2" id="KW-0285">Flavoprotein</keyword>
<feature type="domain" description="FAD-binding PCMH-type" evidence="10">
    <location>
        <begin position="55"/>
        <end position="285"/>
    </location>
</feature>
<dbReference type="Gene3D" id="3.30.465.10">
    <property type="match status" value="1"/>
</dbReference>
<dbReference type="Pfam" id="PF01565">
    <property type="entry name" value="FAD_binding_4"/>
    <property type="match status" value="1"/>
</dbReference>
<keyword evidence="7" id="KW-0411">Iron-sulfur</keyword>
<evidence type="ECO:0000256" key="3">
    <source>
        <dbReference type="ARBA" id="ARBA00022723"/>
    </source>
</evidence>